<feature type="region of interest" description="Disordered" evidence="1">
    <location>
        <begin position="170"/>
        <end position="244"/>
    </location>
</feature>
<accession>A0A9N7YXJ2</accession>
<feature type="compositionally biased region" description="Basic and acidic residues" evidence="1">
    <location>
        <begin position="181"/>
        <end position="202"/>
    </location>
</feature>
<keyword evidence="3" id="KW-1185">Reference proteome</keyword>
<dbReference type="EMBL" id="CADEAL010002669">
    <property type="protein sequence ID" value="CAB1441619.1"/>
    <property type="molecule type" value="Genomic_DNA"/>
</dbReference>
<protein>
    <submittedName>
        <fullName evidence="2">Uncharacterized protein</fullName>
    </submittedName>
</protein>
<sequence length="244" mass="27125">MTAPPPDDLMLHFKPPCELPDAWAASTLMHVGIIVKAREQEKDPFGGDSSSRRSRPLPLGEPSEWFYLHHSPRTSLYQQSPHRWSKCSSSSLNKHINSNTRLEFLFPSHSEDFLRRRRAPCGSAGGLTLSQVKSGSDGEQDPPLPPPADDGVYRLQLIERPLLAPGLQEKRGRLRANMKGTRKEKSERTGEKLKKENEKASTEHAALSATKLKPLNQFPLIWTGPSQSSEPPEGERAFVPAHGA</sequence>
<proteinExistence type="predicted"/>
<evidence type="ECO:0000256" key="1">
    <source>
        <dbReference type="SAM" id="MobiDB-lite"/>
    </source>
</evidence>
<reference evidence="2" key="1">
    <citation type="submission" date="2020-03" db="EMBL/GenBank/DDBJ databases">
        <authorList>
            <person name="Weist P."/>
        </authorList>
    </citation>
    <scope>NUCLEOTIDE SEQUENCE</scope>
</reference>
<dbReference type="Proteomes" id="UP001153269">
    <property type="component" value="Unassembled WGS sequence"/>
</dbReference>
<comment type="caution">
    <text evidence="2">The sequence shown here is derived from an EMBL/GenBank/DDBJ whole genome shotgun (WGS) entry which is preliminary data.</text>
</comment>
<evidence type="ECO:0000313" key="3">
    <source>
        <dbReference type="Proteomes" id="UP001153269"/>
    </source>
</evidence>
<gene>
    <name evidence="2" type="ORF">PLEPLA_LOCUS29379</name>
</gene>
<evidence type="ECO:0000313" key="2">
    <source>
        <dbReference type="EMBL" id="CAB1441619.1"/>
    </source>
</evidence>
<dbReference type="AlphaFoldDB" id="A0A9N7YXJ2"/>
<name>A0A9N7YXJ2_PLEPL</name>
<feature type="region of interest" description="Disordered" evidence="1">
    <location>
        <begin position="124"/>
        <end position="148"/>
    </location>
</feature>
<organism evidence="2 3">
    <name type="scientific">Pleuronectes platessa</name>
    <name type="common">European plaice</name>
    <dbReference type="NCBI Taxonomy" id="8262"/>
    <lineage>
        <taxon>Eukaryota</taxon>
        <taxon>Metazoa</taxon>
        <taxon>Chordata</taxon>
        <taxon>Craniata</taxon>
        <taxon>Vertebrata</taxon>
        <taxon>Euteleostomi</taxon>
        <taxon>Actinopterygii</taxon>
        <taxon>Neopterygii</taxon>
        <taxon>Teleostei</taxon>
        <taxon>Neoteleostei</taxon>
        <taxon>Acanthomorphata</taxon>
        <taxon>Carangaria</taxon>
        <taxon>Pleuronectiformes</taxon>
        <taxon>Pleuronectoidei</taxon>
        <taxon>Pleuronectidae</taxon>
        <taxon>Pleuronectes</taxon>
    </lineage>
</organism>